<sequence>MAGSFEGRSPAARGVEQVCNMKRFSFASSFKALWYIHAYANDSSFALLQFQQCIFAKLDGFALLVCLQGANKHCILIEKVLDTIISFSGYSKLYARHFFSKMLSEHDICFCGRPKSQMRLI</sequence>
<keyword evidence="2" id="KW-1185">Reference proteome</keyword>
<dbReference type="AlphaFoldDB" id="I1P368"/>
<name>I1P368_ORYGL</name>
<proteinExistence type="predicted"/>
<reference evidence="1" key="1">
    <citation type="submission" date="2015-06" db="UniProtKB">
        <authorList>
            <consortium name="EnsemblPlants"/>
        </authorList>
    </citation>
    <scope>IDENTIFICATION</scope>
</reference>
<dbReference type="STRING" id="4538.I1P368"/>
<dbReference type="Gramene" id="ORGLA02G0242400.1">
    <property type="protein sequence ID" value="ORGLA02G0242400.1"/>
    <property type="gene ID" value="ORGLA02G0242400"/>
</dbReference>
<organism evidence="1 2">
    <name type="scientific">Oryza glaberrima</name>
    <name type="common">African rice</name>
    <dbReference type="NCBI Taxonomy" id="4538"/>
    <lineage>
        <taxon>Eukaryota</taxon>
        <taxon>Viridiplantae</taxon>
        <taxon>Streptophyta</taxon>
        <taxon>Embryophyta</taxon>
        <taxon>Tracheophyta</taxon>
        <taxon>Spermatophyta</taxon>
        <taxon>Magnoliopsida</taxon>
        <taxon>Liliopsida</taxon>
        <taxon>Poales</taxon>
        <taxon>Poaceae</taxon>
        <taxon>BOP clade</taxon>
        <taxon>Oryzoideae</taxon>
        <taxon>Oryzeae</taxon>
        <taxon>Oryzinae</taxon>
        <taxon>Oryza</taxon>
    </lineage>
</organism>
<protein>
    <submittedName>
        <fullName evidence="1">Uncharacterized protein</fullName>
    </submittedName>
</protein>
<reference evidence="1 2" key="2">
    <citation type="submission" date="2018-04" db="EMBL/GenBank/DDBJ databases">
        <title>OglaRS2 (Oryza glaberrima Reference Sequence Version 2).</title>
        <authorList>
            <person name="Zhang J."/>
            <person name="Kudrna D."/>
            <person name="Lee S."/>
            <person name="Talag J."/>
            <person name="Rajasekar S."/>
            <person name="Wing R.A."/>
        </authorList>
    </citation>
    <scope>NUCLEOTIDE SEQUENCE [LARGE SCALE GENOMIC DNA]</scope>
    <source>
        <strain evidence="1 2">cv. IRGC 96717</strain>
    </source>
</reference>
<accession>I1P368</accession>
<dbReference type="EnsemblPlants" id="ORGLA02G0242400.1">
    <property type="protein sequence ID" value="ORGLA02G0242400.1"/>
    <property type="gene ID" value="ORGLA02G0242400"/>
</dbReference>
<evidence type="ECO:0000313" key="1">
    <source>
        <dbReference type="EnsemblPlants" id="ORGLA02G0242400.1"/>
    </source>
</evidence>
<dbReference type="Proteomes" id="UP000007306">
    <property type="component" value="Chromosome 2"/>
</dbReference>
<dbReference type="HOGENOM" id="CLU_2041708_0_0_1"/>
<evidence type="ECO:0000313" key="2">
    <source>
        <dbReference type="Proteomes" id="UP000007306"/>
    </source>
</evidence>